<dbReference type="Pfam" id="PF09367">
    <property type="entry name" value="CpeS"/>
    <property type="match status" value="1"/>
</dbReference>
<dbReference type="RefSeq" id="WP_158466032.1">
    <property type="nucleotide sequence ID" value="NZ_QJUE01000002.1"/>
</dbReference>
<accession>A0A318R2L9</accession>
<evidence type="ECO:0000256" key="3">
    <source>
        <dbReference type="HAMAP-Rule" id="MF_01459"/>
    </source>
</evidence>
<name>A0A318R2L9_PROMR</name>
<dbReference type="Proteomes" id="UP000247807">
    <property type="component" value="Unassembled WGS sequence"/>
</dbReference>
<organism evidence="4 5">
    <name type="scientific">Prochlorococcus marinus XMU1408</name>
    <dbReference type="NCBI Taxonomy" id="2213228"/>
    <lineage>
        <taxon>Bacteria</taxon>
        <taxon>Bacillati</taxon>
        <taxon>Cyanobacteriota</taxon>
        <taxon>Cyanophyceae</taxon>
        <taxon>Synechococcales</taxon>
        <taxon>Prochlorococcaceae</taxon>
        <taxon>Prochlorococcus</taxon>
    </lineage>
</organism>
<dbReference type="CDD" id="cd16339">
    <property type="entry name" value="CpcS"/>
    <property type="match status" value="1"/>
</dbReference>
<evidence type="ECO:0000256" key="1">
    <source>
        <dbReference type="ARBA" id="ARBA00010681"/>
    </source>
</evidence>
<dbReference type="InterPro" id="IPR018536">
    <property type="entry name" value="CpcS/CpeS"/>
</dbReference>
<dbReference type="Gene3D" id="2.40.128.20">
    <property type="match status" value="1"/>
</dbReference>
<dbReference type="InterPro" id="IPR012674">
    <property type="entry name" value="Calycin"/>
</dbReference>
<dbReference type="GO" id="GO:0017006">
    <property type="term" value="P:protein-tetrapyrrole linkage"/>
    <property type="evidence" value="ECO:0007669"/>
    <property type="project" value="UniProtKB-UniRule"/>
</dbReference>
<dbReference type="HAMAP" id="MF_01459">
    <property type="entry name" value="Chrphore_lyase_CpxS"/>
    <property type="match status" value="1"/>
</dbReference>
<evidence type="ECO:0000256" key="2">
    <source>
        <dbReference type="ARBA" id="ARBA00023239"/>
    </source>
</evidence>
<gene>
    <name evidence="3" type="primary">cpcS</name>
    <name evidence="4" type="ORF">DNJ73_01875</name>
</gene>
<dbReference type="GO" id="GO:0016829">
    <property type="term" value="F:lyase activity"/>
    <property type="evidence" value="ECO:0007669"/>
    <property type="project" value="UniProtKB-KW"/>
</dbReference>
<comment type="function">
    <text evidence="3">Covalently attaches a chromophore to Cys residue(s) of phycobiliproteins.</text>
</comment>
<keyword evidence="2 3" id="KW-0456">Lyase</keyword>
<dbReference type="EMBL" id="QJUE01000002">
    <property type="protein sequence ID" value="PYE02534.1"/>
    <property type="molecule type" value="Genomic_DNA"/>
</dbReference>
<evidence type="ECO:0000313" key="4">
    <source>
        <dbReference type="EMBL" id="PYE02534.1"/>
    </source>
</evidence>
<comment type="caution">
    <text evidence="4">The sequence shown here is derived from an EMBL/GenBank/DDBJ whole genome shotgun (WGS) entry which is preliminary data.</text>
</comment>
<proteinExistence type="inferred from homology"/>
<evidence type="ECO:0000313" key="5">
    <source>
        <dbReference type="Proteomes" id="UP000247807"/>
    </source>
</evidence>
<comment type="similarity">
    <text evidence="1 3">Belongs to the CpcS/CpeS biliprotein lyase family.</text>
</comment>
<reference evidence="4 5" key="1">
    <citation type="journal article" date="2018" name="Appl. Environ. Microbiol.">
        <title>Genome rearrangement shapes Prochlorococcus ecological adaptation.</title>
        <authorList>
            <person name="Yan W."/>
            <person name="Wei S."/>
            <person name="Wang Q."/>
            <person name="Xiao X."/>
            <person name="Zeng Q."/>
            <person name="Jiao N."/>
            <person name="Zhang R."/>
        </authorList>
    </citation>
    <scope>NUCLEOTIDE SEQUENCE [LARGE SCALE GENOMIC DNA]</scope>
    <source>
        <strain evidence="4 5">XMU1408</strain>
    </source>
</reference>
<dbReference type="EC" id="4.-.-.-" evidence="3"/>
<dbReference type="AlphaFoldDB" id="A0A318R2L9"/>
<dbReference type="OrthoDB" id="554080at2"/>
<sequence>MNIDEFFLKSVGEWNSMRSGHSLAFQEFEEIRSRIKIIPAKSNDSRVIKLLKDNLVTTNQENKAFLISWDAKSEWSEKNQKEKLSGESILLPIKFSKTEGKIIRSVGYTEAIPVISLYKILEDGTLIIHSSYDHICTEERIWFVSNNLRSRSSVTKAINSSAILQTSYASEIRFIKK</sequence>
<protein>
    <recommendedName>
        <fullName evidence="3">Chromophore lyase CpcS/CpeS</fullName>
        <ecNumber evidence="3">4.-.-.-</ecNumber>
    </recommendedName>
</protein>